<dbReference type="InterPro" id="IPR036383">
    <property type="entry name" value="TSP1_rpt_sf"/>
</dbReference>
<comment type="caution">
    <text evidence="8">The sequence shown here is derived from an EMBL/GenBank/DDBJ whole genome shotgun (WGS) entry which is preliminary data.</text>
</comment>
<dbReference type="Gene3D" id="2.20.100.10">
    <property type="entry name" value="Thrombospondin type-1 (TSP1) repeat"/>
    <property type="match status" value="1"/>
</dbReference>
<reference evidence="8" key="1">
    <citation type="submission" date="2020-06" db="EMBL/GenBank/DDBJ databases">
        <authorList>
            <consortium name="Plant Systems Biology data submission"/>
        </authorList>
    </citation>
    <scope>NUCLEOTIDE SEQUENCE</scope>
    <source>
        <strain evidence="8">D6</strain>
    </source>
</reference>
<dbReference type="EMBL" id="CAICTM010000528">
    <property type="protein sequence ID" value="CAB9512318.1"/>
    <property type="molecule type" value="Genomic_DNA"/>
</dbReference>
<keyword evidence="9" id="KW-1185">Reference proteome</keyword>
<evidence type="ECO:0000256" key="2">
    <source>
        <dbReference type="ARBA" id="ARBA00023157"/>
    </source>
</evidence>
<dbReference type="SUPFAM" id="SSF82895">
    <property type="entry name" value="TSP-1 type 1 repeat"/>
    <property type="match status" value="1"/>
</dbReference>
<dbReference type="InterPro" id="IPR000884">
    <property type="entry name" value="TSP1_rpt"/>
</dbReference>
<keyword evidence="1 6" id="KW-0732">Signal</keyword>
<evidence type="ECO:0000313" key="9">
    <source>
        <dbReference type="Proteomes" id="UP001153069"/>
    </source>
</evidence>
<keyword evidence="3" id="KW-0325">Glycoprotein</keyword>
<dbReference type="OrthoDB" id="283575at2759"/>
<evidence type="ECO:0000256" key="6">
    <source>
        <dbReference type="SAM" id="SignalP"/>
    </source>
</evidence>
<dbReference type="SUPFAM" id="SSF101898">
    <property type="entry name" value="NHL repeat"/>
    <property type="match status" value="1"/>
</dbReference>
<evidence type="ECO:0000259" key="7">
    <source>
        <dbReference type="Pfam" id="PF19028"/>
    </source>
</evidence>
<name>A0A9N8HES2_9STRA</name>
<keyword evidence="5" id="KW-0472">Membrane</keyword>
<accession>A0A9N8HES2</accession>
<feature type="transmembrane region" description="Helical" evidence="5">
    <location>
        <begin position="1016"/>
        <end position="1039"/>
    </location>
</feature>
<keyword evidence="5" id="KW-0812">Transmembrane</keyword>
<gene>
    <name evidence="8" type="ORF">SEMRO_529_G161030.1</name>
</gene>
<feature type="signal peptide" evidence="6">
    <location>
        <begin position="1"/>
        <end position="34"/>
    </location>
</feature>
<keyword evidence="2" id="KW-1015">Disulfide bond</keyword>
<dbReference type="PROSITE" id="PS50092">
    <property type="entry name" value="TSP1"/>
    <property type="match status" value="1"/>
</dbReference>
<dbReference type="AlphaFoldDB" id="A0A9N8HES2"/>
<feature type="region of interest" description="Disordered" evidence="4">
    <location>
        <begin position="964"/>
        <end position="1012"/>
    </location>
</feature>
<evidence type="ECO:0000256" key="1">
    <source>
        <dbReference type="ARBA" id="ARBA00022729"/>
    </source>
</evidence>
<dbReference type="Pfam" id="PF19028">
    <property type="entry name" value="TSP1_spondin"/>
    <property type="match status" value="1"/>
</dbReference>
<evidence type="ECO:0000313" key="8">
    <source>
        <dbReference type="EMBL" id="CAB9512318.1"/>
    </source>
</evidence>
<dbReference type="Gene3D" id="2.130.10.10">
    <property type="entry name" value="YVTN repeat-like/Quinoprotein amine dehydrogenase"/>
    <property type="match status" value="1"/>
</dbReference>
<evidence type="ECO:0000256" key="4">
    <source>
        <dbReference type="SAM" id="MobiDB-lite"/>
    </source>
</evidence>
<dbReference type="InterPro" id="IPR044004">
    <property type="entry name" value="TSP1_spondin_dom"/>
</dbReference>
<evidence type="ECO:0000256" key="3">
    <source>
        <dbReference type="ARBA" id="ARBA00023180"/>
    </source>
</evidence>
<dbReference type="InterPro" id="IPR015943">
    <property type="entry name" value="WD40/YVTN_repeat-like_dom_sf"/>
</dbReference>
<feature type="chain" id="PRO_5040399155" description="Spondin-like TSP1 domain-containing protein" evidence="6">
    <location>
        <begin position="35"/>
        <end position="1058"/>
    </location>
</feature>
<dbReference type="SMART" id="SM00209">
    <property type="entry name" value="TSP1"/>
    <property type="match status" value="1"/>
</dbReference>
<organism evidence="8 9">
    <name type="scientific">Seminavis robusta</name>
    <dbReference type="NCBI Taxonomy" id="568900"/>
    <lineage>
        <taxon>Eukaryota</taxon>
        <taxon>Sar</taxon>
        <taxon>Stramenopiles</taxon>
        <taxon>Ochrophyta</taxon>
        <taxon>Bacillariophyta</taxon>
        <taxon>Bacillariophyceae</taxon>
        <taxon>Bacillariophycidae</taxon>
        <taxon>Naviculales</taxon>
        <taxon>Naviculaceae</taxon>
        <taxon>Seminavis</taxon>
    </lineage>
</organism>
<protein>
    <recommendedName>
        <fullName evidence="7">Spondin-like TSP1 domain-containing protein</fullName>
    </recommendedName>
</protein>
<sequence>MLKGKNPLFGSSSSRSLLFGSFLLFSLWVSQVSSQGCTNTCPPINFGTPVPSLCEGDLATEASTTSIIDKEYTVCHPASSKFRFRDFLGTGKVTVLSNFYIGCNAGRRESGVFAHTAQKYYDRYGNRTTFITSLKGGTTCNQWAGLYQADALELFPDGTVTPKEMPLTVLDQEYEIRDDWFTTPFGHPSYVILDGDLRVRHKFIGPCCGYEDYFDCTADVAVALDETLSGYIDAILMETGTNLVTDDAVNNVNNNNPQEETTPPQTATTPCTATEFSEWSDCSVTCGTGMEFRWRTVTPTTSGTLEDCPAPVETRPCVGPVAEPCPAEGSCIQEFGETWQVKTVASGFDGARDVAFHPTPGLHLGHYSEGRSFHPDQGEEAWVLNAHNHSVSIVTSLGTPVQSTISRRDRGYYHYMINATAFAFNMVSNSTRARDRDSFNYFAVCNANANTYLGSKEPNYFMGPTLYNTDPNNRNTVNRLGEPCGPEEPCFFLHADMLHEAPDCIGIAHDPEIRSAFGNVYWAFDNTGNNARAQLVRFDFQQPHGPGSMDHSVASIRRFPELEFARGPEGVHAGMVVHPARRELFVSVPSENRIIVVSVDSGSYARTAREEYPIYSNRLPSFEYNIFECVDHRELASGIQTPTGLALGPDGDLLFVAERDTGKILVLEVETGATLAEIATGFTSIGGLSFSPATNILHFVDEHTNTLNSVHPLSACANPEASRSSESFQTELGRAGQAVDEVANTNGFFAVYRNYECTVDPIIPAAVFFDQVHDDTGYASDNPDVQSMAGMDETAALLANRTDCGPTSELNFDALLLGGYYCHQCLPINDGSECDAGGVCTNVQWLGYFCSNEFYISNNGGTEPIAVTDGNRTKLETGQFPLRRGVTYRFTVQLGDQSVCLHDQPSSSSPPIAYDGNTGGCVTRGPLILNADNLPPELYLFASSSPDQPILELVQEGYVATNGATEEPDATDEPDDELDGAAGTAEVSPDDDEITIFTTAPGEPKQLSSESPNTGVVVGATLGCTAFLVILAAVGFFIIQQKAGKRGDLGEAPTASMQ</sequence>
<proteinExistence type="predicted"/>
<feature type="domain" description="Spondin-like TSP1" evidence="7">
    <location>
        <begin position="271"/>
        <end position="319"/>
    </location>
</feature>
<feature type="compositionally biased region" description="Acidic residues" evidence="4">
    <location>
        <begin position="966"/>
        <end position="979"/>
    </location>
</feature>
<keyword evidence="5" id="KW-1133">Transmembrane helix</keyword>
<dbReference type="Proteomes" id="UP001153069">
    <property type="component" value="Unassembled WGS sequence"/>
</dbReference>
<evidence type="ECO:0000256" key="5">
    <source>
        <dbReference type="SAM" id="Phobius"/>
    </source>
</evidence>